<comment type="caution">
    <text evidence="2">The sequence shown here is derived from an EMBL/GenBank/DDBJ whole genome shotgun (WGS) entry which is preliminary data.</text>
</comment>
<dbReference type="EMBL" id="AJYA01000061">
    <property type="protein sequence ID" value="EIM73416.1"/>
    <property type="molecule type" value="Genomic_DNA"/>
</dbReference>
<evidence type="ECO:0000259" key="1">
    <source>
        <dbReference type="Pfam" id="PF04326"/>
    </source>
</evidence>
<dbReference type="RefSeq" id="WP_009057130.1">
    <property type="nucleotide sequence ID" value="NZ_AJYA01000061.1"/>
</dbReference>
<organism evidence="2 3">
    <name type="scientific">Nitritalea halalkaliphila LW7</name>
    <dbReference type="NCBI Taxonomy" id="1189621"/>
    <lineage>
        <taxon>Bacteria</taxon>
        <taxon>Pseudomonadati</taxon>
        <taxon>Bacteroidota</taxon>
        <taxon>Cytophagia</taxon>
        <taxon>Cytophagales</taxon>
        <taxon>Cyclobacteriaceae</taxon>
        <taxon>Nitritalea</taxon>
    </lineage>
</organism>
<dbReference type="Proteomes" id="UP000005551">
    <property type="component" value="Unassembled WGS sequence"/>
</dbReference>
<dbReference type="PANTHER" id="PTHR30595:SF6">
    <property type="entry name" value="SCHLAFEN ALBA-2 DOMAIN-CONTAINING PROTEIN"/>
    <property type="match status" value="1"/>
</dbReference>
<evidence type="ECO:0000313" key="3">
    <source>
        <dbReference type="Proteomes" id="UP000005551"/>
    </source>
</evidence>
<evidence type="ECO:0000313" key="2">
    <source>
        <dbReference type="EMBL" id="EIM73416.1"/>
    </source>
</evidence>
<dbReference type="Pfam" id="PF04326">
    <property type="entry name" value="SLFN_AlbA_2"/>
    <property type="match status" value="1"/>
</dbReference>
<dbReference type="STRING" id="1189621.A3SI_18016"/>
<name>I5BV14_9BACT</name>
<protein>
    <submittedName>
        <fullName evidence="2">Transcriptional regulator</fullName>
    </submittedName>
</protein>
<accession>I5BV14</accession>
<proteinExistence type="predicted"/>
<dbReference type="PANTHER" id="PTHR30595">
    <property type="entry name" value="GLPR-RELATED TRANSCRIPTIONAL REPRESSOR"/>
    <property type="match status" value="1"/>
</dbReference>
<sequence>MTVLLPEPDHGPLLQLLQGREGLNLDFKQRVTDLFKIARSIAGFANTQGGTLLIGVNDQRRIAGIDAEEEHYMVLKAVDTFLSPAPALEFTLYVVPEWAGEVLVAERQVLLVHIAKAPSPILTLSKQGEAVLYIREGDRTILAP</sequence>
<feature type="domain" description="Schlafen AlbA-2" evidence="1">
    <location>
        <begin position="21"/>
        <end position="141"/>
    </location>
</feature>
<gene>
    <name evidence="2" type="ORF">A3SI_18016</name>
</gene>
<reference evidence="2 3" key="1">
    <citation type="submission" date="2012-05" db="EMBL/GenBank/DDBJ databases">
        <title>Genome sequence of Nitritalea halalkaliphila LW7.</title>
        <authorList>
            <person name="Jangir P.K."/>
            <person name="Singh A."/>
            <person name="Shivaji S."/>
            <person name="Sharma R."/>
        </authorList>
    </citation>
    <scope>NUCLEOTIDE SEQUENCE [LARGE SCALE GENOMIC DNA]</scope>
    <source>
        <strain evidence="2 3">LW7</strain>
    </source>
</reference>
<keyword evidence="3" id="KW-1185">Reference proteome</keyword>
<dbReference type="InterPro" id="IPR038461">
    <property type="entry name" value="Schlafen_AlbA_2_dom_sf"/>
</dbReference>
<dbReference type="AlphaFoldDB" id="I5BV14"/>
<dbReference type="InterPro" id="IPR007421">
    <property type="entry name" value="Schlafen_AlbA_2_dom"/>
</dbReference>
<dbReference type="Gene3D" id="3.30.950.30">
    <property type="entry name" value="Schlafen, AAA domain"/>
    <property type="match status" value="1"/>
</dbReference>